<reference key="1">
    <citation type="journal article" date="2011" name="Mol. Biol. Evol.">
        <title>Unity in variety -- the pan-genome of the Chlamydiae.</title>
        <authorList>
            <person name="Collingro A."/>
            <person name="Tischler P."/>
            <person name="Weinmaier T."/>
            <person name="Penz T."/>
            <person name="Heinz E."/>
            <person name="Brunham R.C."/>
            <person name="Read T.D."/>
            <person name="Bavoil P.M."/>
            <person name="Sachse K."/>
            <person name="Kahane S."/>
            <person name="Friedman M.G."/>
            <person name="Rattei T."/>
            <person name="Myers G.S.A."/>
            <person name="Horn M."/>
        </authorList>
    </citation>
    <scope>NUCLEOTIDE SEQUENCE</scope>
    <source>
        <strain>Z</strain>
    </source>
</reference>
<organism evidence="1 2">
    <name type="scientific">Simkania negevensis (strain ATCC VR-1471 / DSM 27360 / Z)</name>
    <dbReference type="NCBI Taxonomy" id="331113"/>
    <lineage>
        <taxon>Bacteria</taxon>
        <taxon>Pseudomonadati</taxon>
        <taxon>Chlamydiota</taxon>
        <taxon>Chlamydiia</taxon>
        <taxon>Parachlamydiales</taxon>
        <taxon>Simkaniaceae</taxon>
        <taxon>Simkania</taxon>
    </lineage>
</organism>
<evidence type="ECO:0000313" key="1">
    <source>
        <dbReference type="EMBL" id="CCB87899.1"/>
    </source>
</evidence>
<gene>
    <name evidence="1" type="ordered locus">SNE_A00210</name>
</gene>
<sequence>MRRLDGYGFFWVQAETPLQGGKVPGIYFDFATIVVILHRKMTFEMAFFAFFD</sequence>
<dbReference type="HOGENOM" id="CLU_3084730_0_0_0"/>
<keyword evidence="2" id="KW-1185">Reference proteome</keyword>
<reference evidence="1 2" key="2">
    <citation type="journal article" date="2011" name="Mol. Biol. Evol.">
        <title>Unity in variety--the pan-genome of the Chlamydiae.</title>
        <authorList>
            <person name="Collingro A."/>
            <person name="Tischler P."/>
            <person name="Weinmaier T."/>
            <person name="Penz T."/>
            <person name="Heinz E."/>
            <person name="Brunham R.C."/>
            <person name="Read T.D."/>
            <person name="Bavoil P.M."/>
            <person name="Sachse K."/>
            <person name="Kahane S."/>
            <person name="Friedman M.G."/>
            <person name="Rattei T."/>
            <person name="Myers G.S."/>
            <person name="Horn M."/>
        </authorList>
    </citation>
    <scope>NUCLEOTIDE SEQUENCE [LARGE SCALE GENOMIC DNA]</scope>
    <source>
        <strain evidence="2">ATCC VR-1471 / Z</strain>
    </source>
</reference>
<dbReference type="STRING" id="331113.SNE_A00210"/>
<dbReference type="KEGG" id="sng:SNE_A00210"/>
<evidence type="ECO:0000313" key="2">
    <source>
        <dbReference type="Proteomes" id="UP000000496"/>
    </source>
</evidence>
<dbReference type="AlphaFoldDB" id="F8L518"/>
<proteinExistence type="predicted"/>
<name>F8L518_SIMNZ</name>
<accession>F8L518</accession>
<dbReference type="Proteomes" id="UP000000496">
    <property type="component" value="Chromosome gsn.131"/>
</dbReference>
<dbReference type="EMBL" id="FR872582">
    <property type="protein sequence ID" value="CCB87899.1"/>
    <property type="molecule type" value="Genomic_DNA"/>
</dbReference>
<protein>
    <submittedName>
        <fullName evidence="1">Uncharacterized protein</fullName>
    </submittedName>
</protein>